<keyword evidence="1" id="KW-0547">Nucleotide-binding</keyword>
<dbReference type="EC" id="2.7.1.24" evidence="3"/>
<dbReference type="NCBIfam" id="TIGR00152">
    <property type="entry name" value="dephospho-CoA kinase"/>
    <property type="match status" value="1"/>
</dbReference>
<dbReference type="CDD" id="cd02022">
    <property type="entry name" value="DPCK"/>
    <property type="match status" value="1"/>
</dbReference>
<evidence type="ECO:0000256" key="2">
    <source>
        <dbReference type="ARBA" id="ARBA00022840"/>
    </source>
</evidence>
<dbReference type="HAMAP" id="MF_00376">
    <property type="entry name" value="Dephospho_CoA_kinase"/>
    <property type="match status" value="1"/>
</dbReference>
<organism evidence="3">
    <name type="scientific">hydrothermal vent metagenome</name>
    <dbReference type="NCBI Taxonomy" id="652676"/>
    <lineage>
        <taxon>unclassified sequences</taxon>
        <taxon>metagenomes</taxon>
        <taxon>ecological metagenomes</taxon>
    </lineage>
</organism>
<sequence>MAETSNVRVLVCGGIGAGKSAVTKLFATMGATAIEADRVGHEVLARGGAAWNAVASRWPDVVTTGGEIDRAALASIVFADPRELAALESFTHPAIASAIQHRASGITGPVVVEVPIVLPLTGEWTVVFVDASLDVRLDRAQERGMDRVDAIRRARQQPERADWLKIADHVVVNDSDLGTLQERASEVWRKIVADAS</sequence>
<keyword evidence="3" id="KW-0808">Transferase</keyword>
<dbReference type="Gene3D" id="3.40.50.300">
    <property type="entry name" value="P-loop containing nucleotide triphosphate hydrolases"/>
    <property type="match status" value="1"/>
</dbReference>
<reference evidence="3" key="1">
    <citation type="submission" date="2018-06" db="EMBL/GenBank/DDBJ databases">
        <authorList>
            <person name="Zhirakovskaya E."/>
        </authorList>
    </citation>
    <scope>NUCLEOTIDE SEQUENCE</scope>
</reference>
<dbReference type="InterPro" id="IPR027417">
    <property type="entry name" value="P-loop_NTPase"/>
</dbReference>
<dbReference type="Pfam" id="PF01121">
    <property type="entry name" value="CoaE"/>
    <property type="match status" value="1"/>
</dbReference>
<name>A0A3B0SEA9_9ZZZZ</name>
<dbReference type="GO" id="GO:0015937">
    <property type="term" value="P:coenzyme A biosynthetic process"/>
    <property type="evidence" value="ECO:0007669"/>
    <property type="project" value="InterPro"/>
</dbReference>
<dbReference type="EMBL" id="UOEK01000262">
    <property type="protein sequence ID" value="VAW03568.1"/>
    <property type="molecule type" value="Genomic_DNA"/>
</dbReference>
<protein>
    <submittedName>
        <fullName evidence="3">Dephospho-CoA kinase</fullName>
        <ecNumber evidence="3">2.7.1.24</ecNumber>
    </submittedName>
</protein>
<dbReference type="SUPFAM" id="SSF52540">
    <property type="entry name" value="P-loop containing nucleoside triphosphate hydrolases"/>
    <property type="match status" value="1"/>
</dbReference>
<dbReference type="GO" id="GO:0004140">
    <property type="term" value="F:dephospho-CoA kinase activity"/>
    <property type="evidence" value="ECO:0007669"/>
    <property type="project" value="UniProtKB-EC"/>
</dbReference>
<dbReference type="PANTHER" id="PTHR10695:SF46">
    <property type="entry name" value="BIFUNCTIONAL COENZYME A SYNTHASE-RELATED"/>
    <property type="match status" value="1"/>
</dbReference>
<dbReference type="InterPro" id="IPR001977">
    <property type="entry name" value="Depp_CoAkinase"/>
</dbReference>
<evidence type="ECO:0000313" key="3">
    <source>
        <dbReference type="EMBL" id="VAW03568.1"/>
    </source>
</evidence>
<proteinExistence type="inferred from homology"/>
<dbReference type="AlphaFoldDB" id="A0A3B0SEA9"/>
<gene>
    <name evidence="3" type="ORF">MNBD_ACTINO02-2592</name>
</gene>
<evidence type="ECO:0000256" key="1">
    <source>
        <dbReference type="ARBA" id="ARBA00022741"/>
    </source>
</evidence>
<dbReference type="PANTHER" id="PTHR10695">
    <property type="entry name" value="DEPHOSPHO-COA KINASE-RELATED"/>
    <property type="match status" value="1"/>
</dbReference>
<dbReference type="PROSITE" id="PS51219">
    <property type="entry name" value="DPCK"/>
    <property type="match status" value="1"/>
</dbReference>
<accession>A0A3B0SEA9</accession>
<keyword evidence="3" id="KW-0418">Kinase</keyword>
<dbReference type="GO" id="GO:0005524">
    <property type="term" value="F:ATP binding"/>
    <property type="evidence" value="ECO:0007669"/>
    <property type="project" value="UniProtKB-KW"/>
</dbReference>
<keyword evidence="2" id="KW-0067">ATP-binding</keyword>